<dbReference type="InterPro" id="IPR023198">
    <property type="entry name" value="PGP-like_dom2"/>
</dbReference>
<name>A0A1Q6SBU8_9FIRM</name>
<dbReference type="SFLD" id="SFLDG01135">
    <property type="entry name" value="C1.5.6:_HAD__Beta-PGM__Phospha"/>
    <property type="match status" value="1"/>
</dbReference>
<dbReference type="GO" id="GO:0006281">
    <property type="term" value="P:DNA repair"/>
    <property type="evidence" value="ECO:0007669"/>
    <property type="project" value="TreeGrafter"/>
</dbReference>
<dbReference type="NCBIfam" id="TIGR01549">
    <property type="entry name" value="HAD-SF-IA-v1"/>
    <property type="match status" value="1"/>
</dbReference>
<dbReference type="Pfam" id="PF13419">
    <property type="entry name" value="HAD_2"/>
    <property type="match status" value="1"/>
</dbReference>
<reference evidence="1 2" key="1">
    <citation type="journal article" date="2019" name="Nat. Med.">
        <title>A library of human gut bacterial isolates paired with longitudinal multiomics data enables mechanistic microbiome research.</title>
        <authorList>
            <person name="Poyet M."/>
            <person name="Groussin M."/>
            <person name="Gibbons S.M."/>
            <person name="Avila-Pacheco J."/>
            <person name="Jiang X."/>
            <person name="Kearney S.M."/>
            <person name="Perrotta A.R."/>
            <person name="Berdy B."/>
            <person name="Zhao S."/>
            <person name="Lieberman T.D."/>
            <person name="Swanson P.K."/>
            <person name="Smith M."/>
            <person name="Roesemann S."/>
            <person name="Alexander J.E."/>
            <person name="Rich S.A."/>
            <person name="Livny J."/>
            <person name="Vlamakis H."/>
            <person name="Clish C."/>
            <person name="Bullock K."/>
            <person name="Deik A."/>
            <person name="Scott J."/>
            <person name="Pierce K.A."/>
            <person name="Xavier R.J."/>
            <person name="Alm E.J."/>
        </authorList>
    </citation>
    <scope>NUCLEOTIDE SEQUENCE [LARGE SCALE GENOMIC DNA]</scope>
    <source>
        <strain evidence="1 2">BIOML-A1</strain>
    </source>
</reference>
<evidence type="ECO:0000313" key="1">
    <source>
        <dbReference type="EMBL" id="MTR85400.1"/>
    </source>
</evidence>
<dbReference type="NCBIfam" id="TIGR01509">
    <property type="entry name" value="HAD-SF-IA-v3"/>
    <property type="match status" value="1"/>
</dbReference>
<dbReference type="Gene3D" id="1.10.150.240">
    <property type="entry name" value="Putative phosphatase, domain 2"/>
    <property type="match status" value="1"/>
</dbReference>
<dbReference type="PANTHER" id="PTHR43434:SF1">
    <property type="entry name" value="PHOSPHOGLYCOLATE PHOSPHATASE"/>
    <property type="match status" value="1"/>
</dbReference>
<dbReference type="Proteomes" id="UP000478483">
    <property type="component" value="Unassembled WGS sequence"/>
</dbReference>
<sequence>MCGSKDLSQAEMRIIMKKYETVVFDLDGTLLNTLEDLADATNYALRTMQMPERTIVEVRAFVGNGVRRLMELSVPGGFDNPKFEETFAVFKKYYGEHCNDKTRAYDGVVPVLRKLKEKGYALAIVSNKIDFAVKELNEIYFEGIVQAAIGEREGVARKPAPDMVHTALAELGKPADTAVYIGDSDVDVMTAKNSGLPCISVLWGFRDKEFLIEHGATNFAEKPEDIVKFLEQ</sequence>
<dbReference type="SFLD" id="SFLDS00003">
    <property type="entry name" value="Haloacid_Dehalogenase"/>
    <property type="match status" value="1"/>
</dbReference>
<evidence type="ECO:0000313" key="2">
    <source>
        <dbReference type="Proteomes" id="UP000478483"/>
    </source>
</evidence>
<dbReference type="InterPro" id="IPR023214">
    <property type="entry name" value="HAD_sf"/>
</dbReference>
<proteinExistence type="predicted"/>
<dbReference type="Gene3D" id="3.40.50.1000">
    <property type="entry name" value="HAD superfamily/HAD-like"/>
    <property type="match status" value="1"/>
</dbReference>
<dbReference type="InterPro" id="IPR006439">
    <property type="entry name" value="HAD-SF_hydro_IA"/>
</dbReference>
<dbReference type="SFLD" id="SFLDG01129">
    <property type="entry name" value="C1.5:_HAD__Beta-PGM__Phosphata"/>
    <property type="match status" value="1"/>
</dbReference>
<dbReference type="OrthoDB" id="9807630at2"/>
<keyword evidence="1" id="KW-0378">Hydrolase</keyword>
<organism evidence="1 2">
    <name type="scientific">Roseburia intestinalis</name>
    <dbReference type="NCBI Taxonomy" id="166486"/>
    <lineage>
        <taxon>Bacteria</taxon>
        <taxon>Bacillati</taxon>
        <taxon>Bacillota</taxon>
        <taxon>Clostridia</taxon>
        <taxon>Lachnospirales</taxon>
        <taxon>Lachnospiraceae</taxon>
        <taxon>Roseburia</taxon>
    </lineage>
</organism>
<dbReference type="InterPro" id="IPR041492">
    <property type="entry name" value="HAD_2"/>
</dbReference>
<dbReference type="InterPro" id="IPR036412">
    <property type="entry name" value="HAD-like_sf"/>
</dbReference>
<dbReference type="InterPro" id="IPR050155">
    <property type="entry name" value="HAD-like_hydrolase_sf"/>
</dbReference>
<gene>
    <name evidence="1" type="ORF">GMD50_10055</name>
</gene>
<dbReference type="EMBL" id="WNAJ01000010">
    <property type="protein sequence ID" value="MTR85400.1"/>
    <property type="molecule type" value="Genomic_DNA"/>
</dbReference>
<dbReference type="SUPFAM" id="SSF56784">
    <property type="entry name" value="HAD-like"/>
    <property type="match status" value="1"/>
</dbReference>
<dbReference type="PANTHER" id="PTHR43434">
    <property type="entry name" value="PHOSPHOGLYCOLATE PHOSPHATASE"/>
    <property type="match status" value="1"/>
</dbReference>
<dbReference type="GO" id="GO:0008967">
    <property type="term" value="F:phosphoglycolate phosphatase activity"/>
    <property type="evidence" value="ECO:0007669"/>
    <property type="project" value="TreeGrafter"/>
</dbReference>
<comment type="caution">
    <text evidence="1">The sequence shown here is derived from an EMBL/GenBank/DDBJ whole genome shotgun (WGS) entry which is preliminary data.</text>
</comment>
<dbReference type="AlphaFoldDB" id="A0A1Q6SBU8"/>
<accession>A0A1Q6SBU8</accession>
<dbReference type="GO" id="GO:0005829">
    <property type="term" value="C:cytosol"/>
    <property type="evidence" value="ECO:0007669"/>
    <property type="project" value="TreeGrafter"/>
</dbReference>
<protein>
    <submittedName>
        <fullName evidence="1">HAD-IA family hydrolase</fullName>
    </submittedName>
</protein>